<dbReference type="HOGENOM" id="CLU_2077495_0_0_1"/>
<accession>A0A0D3I5R7</accession>
<dbReference type="GeneID" id="17284717"/>
<dbReference type="Proteomes" id="UP000013827">
    <property type="component" value="Unassembled WGS sequence"/>
</dbReference>
<keyword evidence="3" id="KW-1185">Reference proteome</keyword>
<organism evidence="2 3">
    <name type="scientific">Emiliania huxleyi (strain CCMP1516)</name>
    <dbReference type="NCBI Taxonomy" id="280463"/>
    <lineage>
        <taxon>Eukaryota</taxon>
        <taxon>Haptista</taxon>
        <taxon>Haptophyta</taxon>
        <taxon>Prymnesiophyceae</taxon>
        <taxon>Isochrysidales</taxon>
        <taxon>Noelaerhabdaceae</taxon>
        <taxon>Emiliania</taxon>
    </lineage>
</organism>
<dbReference type="EnsemblProtists" id="EOD06602">
    <property type="protein sequence ID" value="EOD06602"/>
    <property type="gene ID" value="EMIHUDRAFT_219136"/>
</dbReference>
<evidence type="ECO:0000313" key="3">
    <source>
        <dbReference type="Proteomes" id="UP000013827"/>
    </source>
</evidence>
<name>A0A0D3I5R7_EMIH1</name>
<dbReference type="PaxDb" id="2903-EOD06602"/>
<dbReference type="AlphaFoldDB" id="A0A0D3I5R7"/>
<dbReference type="RefSeq" id="XP_005791875.1">
    <property type="nucleotide sequence ID" value="XM_005791818.1"/>
</dbReference>
<protein>
    <submittedName>
        <fullName evidence="2">Uncharacterized protein</fullName>
    </submittedName>
</protein>
<proteinExistence type="predicted"/>
<sequence length="118" mass="13094">MLAGNQRASLLLLIEQSATRADTTLRRERAATSLQAYRAKLAHLEVVTKLATLEWWCFGTPYTAFRESKTQRVSTVATPRTAGGNRSRVAAPDATGDDDEMPRFLHDAEAQLRQFQGS</sequence>
<dbReference type="EnsemblProtists" id="EOD39446">
    <property type="protein sequence ID" value="EOD39446"/>
    <property type="gene ID" value="EMIHUDRAFT_199901"/>
</dbReference>
<reference evidence="3" key="1">
    <citation type="journal article" date="2013" name="Nature">
        <title>Pan genome of the phytoplankton Emiliania underpins its global distribution.</title>
        <authorList>
            <person name="Read B.A."/>
            <person name="Kegel J."/>
            <person name="Klute M.J."/>
            <person name="Kuo A."/>
            <person name="Lefebvre S.C."/>
            <person name="Maumus F."/>
            <person name="Mayer C."/>
            <person name="Miller J."/>
            <person name="Monier A."/>
            <person name="Salamov A."/>
            <person name="Young J."/>
            <person name="Aguilar M."/>
            <person name="Claverie J.M."/>
            <person name="Frickenhaus S."/>
            <person name="Gonzalez K."/>
            <person name="Herman E.K."/>
            <person name="Lin Y.C."/>
            <person name="Napier J."/>
            <person name="Ogata H."/>
            <person name="Sarno A.F."/>
            <person name="Shmutz J."/>
            <person name="Schroeder D."/>
            <person name="de Vargas C."/>
            <person name="Verret F."/>
            <person name="von Dassow P."/>
            <person name="Valentin K."/>
            <person name="Van de Peer Y."/>
            <person name="Wheeler G."/>
            <person name="Dacks J.B."/>
            <person name="Delwiche C.F."/>
            <person name="Dyhrman S.T."/>
            <person name="Glockner G."/>
            <person name="John U."/>
            <person name="Richards T."/>
            <person name="Worden A.Z."/>
            <person name="Zhang X."/>
            <person name="Grigoriev I.V."/>
            <person name="Allen A.E."/>
            <person name="Bidle K."/>
            <person name="Borodovsky M."/>
            <person name="Bowler C."/>
            <person name="Brownlee C."/>
            <person name="Cock J.M."/>
            <person name="Elias M."/>
            <person name="Gladyshev V.N."/>
            <person name="Groth M."/>
            <person name="Guda C."/>
            <person name="Hadaegh A."/>
            <person name="Iglesias-Rodriguez M.D."/>
            <person name="Jenkins J."/>
            <person name="Jones B.M."/>
            <person name="Lawson T."/>
            <person name="Leese F."/>
            <person name="Lindquist E."/>
            <person name="Lobanov A."/>
            <person name="Lomsadze A."/>
            <person name="Malik S.B."/>
            <person name="Marsh M.E."/>
            <person name="Mackinder L."/>
            <person name="Mock T."/>
            <person name="Mueller-Roeber B."/>
            <person name="Pagarete A."/>
            <person name="Parker M."/>
            <person name="Probert I."/>
            <person name="Quesneville H."/>
            <person name="Raines C."/>
            <person name="Rensing S.A."/>
            <person name="Riano-Pachon D.M."/>
            <person name="Richier S."/>
            <person name="Rokitta S."/>
            <person name="Shiraiwa Y."/>
            <person name="Soanes D.M."/>
            <person name="van der Giezen M."/>
            <person name="Wahlund T.M."/>
            <person name="Williams B."/>
            <person name="Wilson W."/>
            <person name="Wolfe G."/>
            <person name="Wurch L.L."/>
        </authorList>
    </citation>
    <scope>NUCLEOTIDE SEQUENCE</scope>
</reference>
<reference evidence="2" key="2">
    <citation type="submission" date="2024-10" db="UniProtKB">
        <authorList>
            <consortium name="EnsemblProtists"/>
        </authorList>
    </citation>
    <scope>IDENTIFICATION</scope>
</reference>
<dbReference type="KEGG" id="ehx:EMIHUDRAFT_199901"/>
<dbReference type="RefSeq" id="XP_005759031.1">
    <property type="nucleotide sequence ID" value="XM_005758974.1"/>
</dbReference>
<evidence type="ECO:0000313" key="2">
    <source>
        <dbReference type="EnsemblProtists" id="EOD06602"/>
    </source>
</evidence>
<dbReference type="GeneID" id="17252751"/>
<feature type="region of interest" description="Disordered" evidence="1">
    <location>
        <begin position="75"/>
        <end position="101"/>
    </location>
</feature>
<dbReference type="KEGG" id="ehx:EMIHUDRAFT_219136"/>
<evidence type="ECO:0000256" key="1">
    <source>
        <dbReference type="SAM" id="MobiDB-lite"/>
    </source>
</evidence>